<evidence type="ECO:0000313" key="1">
    <source>
        <dbReference type="EMBL" id="GGY16234.1"/>
    </source>
</evidence>
<dbReference type="InterPro" id="IPR017748">
    <property type="entry name" value="TagF"/>
</dbReference>
<reference evidence="2" key="1">
    <citation type="journal article" date="2019" name="Int. J. Syst. Evol. Microbiol.">
        <title>The Global Catalogue of Microorganisms (GCM) 10K type strain sequencing project: providing services to taxonomists for standard genome sequencing and annotation.</title>
        <authorList>
            <consortium name="The Broad Institute Genomics Platform"/>
            <consortium name="The Broad Institute Genome Sequencing Center for Infectious Disease"/>
            <person name="Wu L."/>
            <person name="Ma J."/>
        </authorList>
    </citation>
    <scope>NUCLEOTIDE SEQUENCE [LARGE SCALE GENOMIC DNA]</scope>
    <source>
        <strain evidence="2">KCTC 22232</strain>
    </source>
</reference>
<dbReference type="Gene3D" id="3.40.1730.10">
    <property type="entry name" value="pa0076 domain"/>
    <property type="match status" value="1"/>
</dbReference>
<keyword evidence="2" id="KW-1185">Reference proteome</keyword>
<dbReference type="Pfam" id="PF09867">
    <property type="entry name" value="TagF_N"/>
    <property type="match status" value="1"/>
</dbReference>
<protein>
    <submittedName>
        <fullName evidence="1">Uncharacterized protein</fullName>
    </submittedName>
</protein>
<sequence>MPPGFVGVWDRHFENAVAESRSALNSDWHEAYHASPVWRFLLAAGACGESAWVGIMGPGTDRVGRCFPMVIAAPVAVDAGSGAQLLLDGGRWFDAAEQVHDAAQVDAAISVDAFDEQVAALAGPLDAAQPRGLEFLHGVDWSAASHWRLPLPTRDAAASFLSGLWPRLVATPGTWCLWWTAGAERVPPSVLITNGLPQPAAYAGFLDASRSVAPWQSLGMFESVAVVRQPAVPEIAAYSVHPAPAPAVAGAWLPDDIELLSDLGIAPDASVPLATPTAQVTAAMTAVTATDAAATVEPAAGVSVWQRSDGAMALVAAEVGKPDRRQQAVAAIAALGRELDGIELAAGTQALRMRLMALNPRLRQASEDLIDPVLEDCAVVAAQVIGAQADLLRIGTAAAWHWRRGRLQPCFANSQAVSADDAGRGGDFDDLLFSRVSLTAPGLGATTQPVCDEISCAVEAGDRLLLMATQPLMQISPEVLVHSLALASSDDASRHLATAAGLGADPAGWPLAIIEIDA</sequence>
<name>A0ABQ2ZJY0_9GAMM</name>
<dbReference type="InterPro" id="IPR038225">
    <property type="entry name" value="TagF_sf"/>
</dbReference>
<dbReference type="NCBIfam" id="TIGR03373">
    <property type="entry name" value="VI_minor_4"/>
    <property type="match status" value="1"/>
</dbReference>
<evidence type="ECO:0000313" key="2">
    <source>
        <dbReference type="Proteomes" id="UP000621898"/>
    </source>
</evidence>
<organism evidence="1 2">
    <name type="scientific">Rhodanobacter panaciterrae</name>
    <dbReference type="NCBI Taxonomy" id="490572"/>
    <lineage>
        <taxon>Bacteria</taxon>
        <taxon>Pseudomonadati</taxon>
        <taxon>Pseudomonadota</taxon>
        <taxon>Gammaproteobacteria</taxon>
        <taxon>Lysobacterales</taxon>
        <taxon>Rhodanobacteraceae</taxon>
        <taxon>Rhodanobacter</taxon>
    </lineage>
</organism>
<dbReference type="EMBL" id="BMXT01000001">
    <property type="protein sequence ID" value="GGY16234.1"/>
    <property type="molecule type" value="Genomic_DNA"/>
</dbReference>
<proteinExistence type="predicted"/>
<dbReference type="Proteomes" id="UP000621898">
    <property type="component" value="Unassembled WGS sequence"/>
</dbReference>
<accession>A0ABQ2ZJY0</accession>
<gene>
    <name evidence="1" type="ORF">GCM10008098_04350</name>
</gene>
<comment type="caution">
    <text evidence="1">The sequence shown here is derived from an EMBL/GenBank/DDBJ whole genome shotgun (WGS) entry which is preliminary data.</text>
</comment>